<accession>A0A1J1IQB4</accession>
<dbReference type="Proteomes" id="UP000183832">
    <property type="component" value="Unassembled WGS sequence"/>
</dbReference>
<protein>
    <submittedName>
        <fullName evidence="1">CLUMA_CG015621, isoform A</fullName>
    </submittedName>
</protein>
<name>A0A1J1IQB4_9DIPT</name>
<gene>
    <name evidence="1" type="ORF">CLUMA_CG015621</name>
</gene>
<dbReference type="EMBL" id="CVRI01000057">
    <property type="protein sequence ID" value="CRL02427.1"/>
    <property type="molecule type" value="Genomic_DNA"/>
</dbReference>
<dbReference type="AlphaFoldDB" id="A0A1J1IQB4"/>
<sequence length="117" mass="13523">MWQGKRLFHSLTAFTGWGVYRFVIAQCEIQASLLGVKMVIWLSKPPPTLTFTRTFTIDFYNTQKQKQEIYGAVEKFFMSIPPGKNLLCSLLAFGHRHEKFSFNSICKWIFGTFDVTG</sequence>
<proteinExistence type="predicted"/>
<reference evidence="1 2" key="1">
    <citation type="submission" date="2015-04" db="EMBL/GenBank/DDBJ databases">
        <authorList>
            <person name="Syromyatnikov M.Y."/>
            <person name="Popov V.N."/>
        </authorList>
    </citation>
    <scope>NUCLEOTIDE SEQUENCE [LARGE SCALE GENOMIC DNA]</scope>
</reference>
<keyword evidence="2" id="KW-1185">Reference proteome</keyword>
<evidence type="ECO:0000313" key="1">
    <source>
        <dbReference type="EMBL" id="CRL02427.1"/>
    </source>
</evidence>
<organism evidence="1 2">
    <name type="scientific">Clunio marinus</name>
    <dbReference type="NCBI Taxonomy" id="568069"/>
    <lineage>
        <taxon>Eukaryota</taxon>
        <taxon>Metazoa</taxon>
        <taxon>Ecdysozoa</taxon>
        <taxon>Arthropoda</taxon>
        <taxon>Hexapoda</taxon>
        <taxon>Insecta</taxon>
        <taxon>Pterygota</taxon>
        <taxon>Neoptera</taxon>
        <taxon>Endopterygota</taxon>
        <taxon>Diptera</taxon>
        <taxon>Nematocera</taxon>
        <taxon>Chironomoidea</taxon>
        <taxon>Chironomidae</taxon>
        <taxon>Clunio</taxon>
    </lineage>
</organism>
<evidence type="ECO:0000313" key="2">
    <source>
        <dbReference type="Proteomes" id="UP000183832"/>
    </source>
</evidence>